<dbReference type="GO" id="GO:0004252">
    <property type="term" value="F:serine-type endopeptidase activity"/>
    <property type="evidence" value="ECO:0007669"/>
    <property type="project" value="UniProtKB-EC"/>
</dbReference>
<dbReference type="EC" id="3.4.21.102" evidence="8"/>
<accession>A0ABW2EXL0</accession>
<comment type="caution">
    <text evidence="8">The sequence shown here is derived from an EMBL/GenBank/DDBJ whole genome shotgun (WGS) entry which is preliminary data.</text>
</comment>
<keyword evidence="9" id="KW-1185">Reference proteome</keyword>
<protein>
    <submittedName>
        <fullName evidence="8">Carboxy terminal-processing peptidase</fullName>
        <ecNumber evidence="8">3.4.21.102</ecNumber>
    </submittedName>
</protein>
<dbReference type="CDD" id="cd06782">
    <property type="entry name" value="cpPDZ_CPP-like"/>
    <property type="match status" value="1"/>
</dbReference>
<evidence type="ECO:0000313" key="9">
    <source>
        <dbReference type="Proteomes" id="UP001596411"/>
    </source>
</evidence>
<feature type="chain" id="PRO_5047461850" evidence="6">
    <location>
        <begin position="26"/>
        <end position="693"/>
    </location>
</feature>
<dbReference type="Pfam" id="PF17804">
    <property type="entry name" value="TSP_NTD"/>
    <property type="match status" value="1"/>
</dbReference>
<dbReference type="Pfam" id="PF03572">
    <property type="entry name" value="Peptidase_S41"/>
    <property type="match status" value="1"/>
</dbReference>
<dbReference type="InterPro" id="IPR036034">
    <property type="entry name" value="PDZ_sf"/>
</dbReference>
<dbReference type="Proteomes" id="UP001596411">
    <property type="component" value="Unassembled WGS sequence"/>
</dbReference>
<dbReference type="InterPro" id="IPR005151">
    <property type="entry name" value="Tail-specific_protease"/>
</dbReference>
<sequence length="693" mass="77976">MSLTVALRRLTVLALTLAFSASTLATPEPSDAQRQAAAEVAESLRYSHYADVSLGNQWSRQAFQRFLDILDSQRAYLLESDVAEFRHLEASMDDVLYDGELEAIYALYERYQERLEHRLEWILARLDEGLDFTFESDDRLEIDRDEAPWAQSETELDELWRKRLKNAALTQLLAGQDEEQMHDNLRQRYEGQLNRIRQTNGDDVFGLLMAAVTGTIDPHTEYFSPRQGESFDIQMRLSLEGIGALLQAEGEYVKVSSLVPGGPADKSGQLAPADRIIAVGQGDDDDGEMINVVGMRLDEVVDMIRGPKGSVVRLDVVPAQAVDMTRSRIIEITRDTVTLEDQAASREIIELSRDGEPHRIGVIRIPTFYVDFDAWQAGENDYRSTTRDVARLVQELKEEGVDGIVLDLRNNGGGALHEANSLIGLFIDRGPTVQVRDARGRISLYGDTESGSLYDGPLAVLVNRLSASASEIFAGAIQDYGRGLVLGNRTFGKGTVQTLNDLSHGQIKLTRAKFYRISGESTQHRGVDPDILFPSLIDPEVIGESSLDNALAWDRVRAVQYRNYGEPWRFIEALRAGHRERIDEHPNFIYLQNQAELARELREHQTSVSLNRERRQQELEAQEARQLALENARREALGLDLLEDWVDVRGGEEEEEEDTPVDRAEVEESAEILLDYALLTTRGGEARLSHNDR</sequence>
<feature type="signal peptide" evidence="6">
    <location>
        <begin position="1"/>
        <end position="25"/>
    </location>
</feature>
<organism evidence="8 9">
    <name type="scientific">Halomonas salifodinae</name>
    <dbReference type="NCBI Taxonomy" id="438745"/>
    <lineage>
        <taxon>Bacteria</taxon>
        <taxon>Pseudomonadati</taxon>
        <taxon>Pseudomonadota</taxon>
        <taxon>Gammaproteobacteria</taxon>
        <taxon>Oceanospirillales</taxon>
        <taxon>Halomonadaceae</taxon>
        <taxon>Halomonas</taxon>
    </lineage>
</organism>
<dbReference type="NCBIfam" id="TIGR00225">
    <property type="entry name" value="prc"/>
    <property type="match status" value="1"/>
</dbReference>
<dbReference type="RefSeq" id="WP_346063371.1">
    <property type="nucleotide sequence ID" value="NZ_BAAADR010000017.1"/>
</dbReference>
<dbReference type="SMART" id="SM00245">
    <property type="entry name" value="TSPc"/>
    <property type="match status" value="1"/>
</dbReference>
<evidence type="ECO:0000256" key="1">
    <source>
        <dbReference type="ARBA" id="ARBA00009179"/>
    </source>
</evidence>
<evidence type="ECO:0000256" key="5">
    <source>
        <dbReference type="RuleBase" id="RU004404"/>
    </source>
</evidence>
<keyword evidence="2 5" id="KW-0645">Protease</keyword>
<comment type="similarity">
    <text evidence="1 5">Belongs to the peptidase S41A family.</text>
</comment>
<keyword evidence="3 5" id="KW-0378">Hydrolase</keyword>
<dbReference type="InterPro" id="IPR020992">
    <property type="entry name" value="Tail_Prtase_C"/>
</dbReference>
<dbReference type="Pfam" id="PF00595">
    <property type="entry name" value="PDZ"/>
    <property type="match status" value="1"/>
</dbReference>
<dbReference type="InterPro" id="IPR004447">
    <property type="entry name" value="Peptidase_S41A"/>
</dbReference>
<dbReference type="Gene3D" id="2.30.42.10">
    <property type="match status" value="1"/>
</dbReference>
<evidence type="ECO:0000256" key="3">
    <source>
        <dbReference type="ARBA" id="ARBA00022801"/>
    </source>
</evidence>
<gene>
    <name evidence="8" type="ORF">ACFQH5_14400</name>
</gene>
<dbReference type="SMART" id="SM00228">
    <property type="entry name" value="PDZ"/>
    <property type="match status" value="1"/>
</dbReference>
<evidence type="ECO:0000256" key="2">
    <source>
        <dbReference type="ARBA" id="ARBA00022670"/>
    </source>
</evidence>
<keyword evidence="4 5" id="KW-0720">Serine protease</keyword>
<dbReference type="SUPFAM" id="SSF52096">
    <property type="entry name" value="ClpP/crotonase"/>
    <property type="match status" value="1"/>
</dbReference>
<dbReference type="Gene3D" id="3.90.226.10">
    <property type="entry name" value="2-enoyl-CoA Hydratase, Chain A, domain 1"/>
    <property type="match status" value="1"/>
</dbReference>
<dbReference type="InterPro" id="IPR040573">
    <property type="entry name" value="TSP_N"/>
</dbReference>
<keyword evidence="6" id="KW-0732">Signal</keyword>
<dbReference type="PROSITE" id="PS50106">
    <property type="entry name" value="PDZ"/>
    <property type="match status" value="1"/>
</dbReference>
<dbReference type="Pfam" id="PF11818">
    <property type="entry name" value="DUF3340"/>
    <property type="match status" value="1"/>
</dbReference>
<dbReference type="SUPFAM" id="SSF50156">
    <property type="entry name" value="PDZ domain-like"/>
    <property type="match status" value="1"/>
</dbReference>
<feature type="domain" description="PDZ" evidence="7">
    <location>
        <begin position="232"/>
        <end position="311"/>
    </location>
</feature>
<evidence type="ECO:0000256" key="6">
    <source>
        <dbReference type="SAM" id="SignalP"/>
    </source>
</evidence>
<dbReference type="PANTHER" id="PTHR32060">
    <property type="entry name" value="TAIL-SPECIFIC PROTEASE"/>
    <property type="match status" value="1"/>
</dbReference>
<evidence type="ECO:0000313" key="8">
    <source>
        <dbReference type="EMBL" id="MFC7090741.1"/>
    </source>
</evidence>
<dbReference type="InterPro" id="IPR001478">
    <property type="entry name" value="PDZ"/>
</dbReference>
<name>A0ABW2EXL0_9GAMM</name>
<dbReference type="CDD" id="cd07560">
    <property type="entry name" value="Peptidase_S41_CPP"/>
    <property type="match status" value="1"/>
</dbReference>
<dbReference type="InterPro" id="IPR029045">
    <property type="entry name" value="ClpP/crotonase-like_dom_sf"/>
</dbReference>
<dbReference type="EMBL" id="JBHSZP010000028">
    <property type="protein sequence ID" value="MFC7090741.1"/>
    <property type="molecule type" value="Genomic_DNA"/>
</dbReference>
<dbReference type="PANTHER" id="PTHR32060:SF22">
    <property type="entry name" value="CARBOXYL-TERMINAL-PROCESSING PEPTIDASE 3, CHLOROPLASTIC"/>
    <property type="match status" value="1"/>
</dbReference>
<proteinExistence type="inferred from homology"/>
<evidence type="ECO:0000256" key="4">
    <source>
        <dbReference type="ARBA" id="ARBA00022825"/>
    </source>
</evidence>
<evidence type="ECO:0000259" key="7">
    <source>
        <dbReference type="PROSITE" id="PS50106"/>
    </source>
</evidence>
<reference evidence="9" key="1">
    <citation type="journal article" date="2019" name="Int. J. Syst. Evol. Microbiol.">
        <title>The Global Catalogue of Microorganisms (GCM) 10K type strain sequencing project: providing services to taxonomists for standard genome sequencing and annotation.</title>
        <authorList>
            <consortium name="The Broad Institute Genomics Platform"/>
            <consortium name="The Broad Institute Genome Sequencing Center for Infectious Disease"/>
            <person name="Wu L."/>
            <person name="Ma J."/>
        </authorList>
    </citation>
    <scope>NUCLEOTIDE SEQUENCE [LARGE SCALE GENOMIC DNA]</scope>
    <source>
        <strain evidence="9">CGMCC 1.13666</strain>
    </source>
</reference>